<dbReference type="PROSITE" id="PS51384">
    <property type="entry name" value="FAD_FR"/>
    <property type="match status" value="1"/>
</dbReference>
<keyword evidence="5" id="KW-1185">Reference proteome</keyword>
<dbReference type="OrthoDB" id="9806195at2"/>
<dbReference type="PRINTS" id="PR00371">
    <property type="entry name" value="FPNCR"/>
</dbReference>
<evidence type="ECO:0000313" key="4">
    <source>
        <dbReference type="EMBL" id="ATX78485.1"/>
    </source>
</evidence>
<dbReference type="SUPFAM" id="SSF63380">
    <property type="entry name" value="Riboflavin synthase domain-like"/>
    <property type="match status" value="1"/>
</dbReference>
<organism evidence="4 5">
    <name type="scientific">Mariprofundus aestuarium</name>
    <dbReference type="NCBI Taxonomy" id="1921086"/>
    <lineage>
        <taxon>Bacteria</taxon>
        <taxon>Pseudomonadati</taxon>
        <taxon>Pseudomonadota</taxon>
        <taxon>Candidatius Mariprofundia</taxon>
        <taxon>Mariprofundales</taxon>
        <taxon>Mariprofundaceae</taxon>
        <taxon>Mariprofundus</taxon>
    </lineage>
</organism>
<dbReference type="Gene3D" id="3.10.20.30">
    <property type="match status" value="1"/>
</dbReference>
<dbReference type="PROSITE" id="PS51085">
    <property type="entry name" value="2FE2S_FER_2"/>
    <property type="match status" value="1"/>
</dbReference>
<proteinExistence type="predicted"/>
<dbReference type="InterPro" id="IPR001433">
    <property type="entry name" value="OxRdtase_FAD/NAD-bd"/>
</dbReference>
<reference evidence="4 5" key="1">
    <citation type="submission" date="2016-12" db="EMBL/GenBank/DDBJ databases">
        <title>Isolation and genomic insights into novel planktonic Zetaproteobacteria from stratified waters of the Chesapeake Bay.</title>
        <authorList>
            <person name="McAllister S.M."/>
            <person name="Kato S."/>
            <person name="Chan C.S."/>
            <person name="Chiu B.K."/>
            <person name="Field E.K."/>
        </authorList>
    </citation>
    <scope>NUCLEOTIDE SEQUENCE [LARGE SCALE GENOMIC DNA]</scope>
    <source>
        <strain evidence="4 5">CP-5</strain>
    </source>
</reference>
<dbReference type="KEGG" id="maes:Ga0123461_0032"/>
<dbReference type="Gene3D" id="3.40.50.80">
    <property type="entry name" value="Nucleotide-binding domain of ferredoxin-NADP reductase (FNR) module"/>
    <property type="match status" value="1"/>
</dbReference>
<dbReference type="RefSeq" id="WP_100276491.1">
    <property type="nucleotide sequence ID" value="NZ_CP018799.1"/>
</dbReference>
<dbReference type="InterPro" id="IPR008333">
    <property type="entry name" value="Cbr1-like_FAD-bd_dom"/>
</dbReference>
<dbReference type="Gene3D" id="2.40.30.10">
    <property type="entry name" value="Translation factors"/>
    <property type="match status" value="1"/>
</dbReference>
<dbReference type="CDD" id="cd00207">
    <property type="entry name" value="fer2"/>
    <property type="match status" value="1"/>
</dbReference>
<dbReference type="PRINTS" id="PR00410">
    <property type="entry name" value="PHEHYDRXLASE"/>
</dbReference>
<dbReference type="InterPro" id="IPR001709">
    <property type="entry name" value="Flavoprot_Pyr_Nucl_cyt_Rdtase"/>
</dbReference>
<sequence length="319" mass="34552">MPTVIYQGKAYECESDETLLDGVNRQGGTISYGCRGGFCQSCMVKAVKGTPPAAAQAGIRPAMKKKGYFLSCLCKPESDFEITPPDRRDEFIPATVTGLEYLNPTVIRLTTKRPDGFNYRPGQFVNLIRPEDGLARSYSLASIPSDGELAFHIRLLPDGKMSNWFIDHLQCGTEILLSDAMGDCCYRKGYADRPLLLAGTGTGLAPIYGILRDALASGHSQQIRLLHGALSSDGLYYDQLLRGVADKHNNFSYIPCLLNEAAPEGGLSGPIDSHIPAQLASDSNWVAFLCGDSEVVTSMRKSCVTHGMDESAIHSDAFG</sequence>
<dbReference type="GO" id="GO:0016491">
    <property type="term" value="F:oxidoreductase activity"/>
    <property type="evidence" value="ECO:0007669"/>
    <property type="project" value="InterPro"/>
</dbReference>
<dbReference type="SUPFAM" id="SSF52343">
    <property type="entry name" value="Ferredoxin reductase-like, C-terminal NADP-linked domain"/>
    <property type="match status" value="1"/>
</dbReference>
<dbReference type="InterPro" id="IPR050415">
    <property type="entry name" value="MRET"/>
</dbReference>
<dbReference type="Pfam" id="PF00111">
    <property type="entry name" value="Fer2"/>
    <property type="match status" value="1"/>
</dbReference>
<gene>
    <name evidence="4" type="ORF">Ga0123461_0032</name>
</gene>
<dbReference type="CDD" id="cd06194">
    <property type="entry name" value="FNR_N-term_Iron_sulfur_binding"/>
    <property type="match status" value="1"/>
</dbReference>
<dbReference type="InterPro" id="IPR036010">
    <property type="entry name" value="2Fe-2S_ferredoxin-like_sf"/>
</dbReference>
<evidence type="ECO:0000259" key="3">
    <source>
        <dbReference type="PROSITE" id="PS51384"/>
    </source>
</evidence>
<dbReference type="InterPro" id="IPR039261">
    <property type="entry name" value="FNR_nucleotide-bd"/>
</dbReference>
<dbReference type="Pfam" id="PF00970">
    <property type="entry name" value="FAD_binding_6"/>
    <property type="match status" value="1"/>
</dbReference>
<dbReference type="AlphaFoldDB" id="A0A2K8KUQ9"/>
<dbReference type="InterPro" id="IPR017938">
    <property type="entry name" value="Riboflavin_synthase-like_b-brl"/>
</dbReference>
<dbReference type="InterPro" id="IPR012675">
    <property type="entry name" value="Beta-grasp_dom_sf"/>
</dbReference>
<feature type="domain" description="2Fe-2S ferredoxin-type" evidence="2">
    <location>
        <begin position="1"/>
        <end position="88"/>
    </location>
</feature>
<evidence type="ECO:0000313" key="5">
    <source>
        <dbReference type="Proteomes" id="UP000231701"/>
    </source>
</evidence>
<name>A0A2K8KUQ9_MARES</name>
<dbReference type="EMBL" id="CP018799">
    <property type="protein sequence ID" value="ATX78485.1"/>
    <property type="molecule type" value="Genomic_DNA"/>
</dbReference>
<evidence type="ECO:0000256" key="1">
    <source>
        <dbReference type="ARBA" id="ARBA00034078"/>
    </source>
</evidence>
<dbReference type="PANTHER" id="PTHR47354">
    <property type="entry name" value="NADH OXIDOREDUCTASE HCR"/>
    <property type="match status" value="1"/>
</dbReference>
<dbReference type="SUPFAM" id="SSF54292">
    <property type="entry name" value="2Fe-2S ferredoxin-like"/>
    <property type="match status" value="1"/>
</dbReference>
<protein>
    <submittedName>
        <fullName evidence="4">Ferredoxin-NADP reductase</fullName>
    </submittedName>
</protein>
<feature type="domain" description="FAD-binding FR-type" evidence="3">
    <location>
        <begin position="89"/>
        <end position="187"/>
    </location>
</feature>
<accession>A0A2K8KUQ9</accession>
<dbReference type="Proteomes" id="UP000231701">
    <property type="component" value="Chromosome"/>
</dbReference>
<evidence type="ECO:0000259" key="2">
    <source>
        <dbReference type="PROSITE" id="PS51085"/>
    </source>
</evidence>
<dbReference type="Pfam" id="PF00175">
    <property type="entry name" value="NAD_binding_1"/>
    <property type="match status" value="1"/>
</dbReference>
<dbReference type="GO" id="GO:0051536">
    <property type="term" value="F:iron-sulfur cluster binding"/>
    <property type="evidence" value="ECO:0007669"/>
    <property type="project" value="InterPro"/>
</dbReference>
<comment type="cofactor">
    <cofactor evidence="1">
        <name>[2Fe-2S] cluster</name>
        <dbReference type="ChEBI" id="CHEBI:190135"/>
    </cofactor>
</comment>
<dbReference type="InterPro" id="IPR001041">
    <property type="entry name" value="2Fe-2S_ferredoxin-type"/>
</dbReference>
<dbReference type="PANTHER" id="PTHR47354:SF5">
    <property type="entry name" value="PROTEIN RFBI"/>
    <property type="match status" value="1"/>
</dbReference>
<dbReference type="InterPro" id="IPR017927">
    <property type="entry name" value="FAD-bd_FR_type"/>
</dbReference>